<proteinExistence type="predicted"/>
<keyword evidence="2" id="KW-1185">Reference proteome</keyword>
<dbReference type="HOGENOM" id="CLU_006344_12_3_1"/>
<feature type="non-terminal residue" evidence="1">
    <location>
        <position position="1"/>
    </location>
</feature>
<evidence type="ECO:0000313" key="1">
    <source>
        <dbReference type="EMBL" id="KIJ07096.1"/>
    </source>
</evidence>
<protein>
    <submittedName>
        <fullName evidence="1">Uncharacterized protein</fullName>
    </submittedName>
</protein>
<dbReference type="Proteomes" id="UP000053647">
    <property type="component" value="Unassembled WGS sequence"/>
</dbReference>
<reference evidence="2" key="2">
    <citation type="submission" date="2015-01" db="EMBL/GenBank/DDBJ databases">
        <title>Evolutionary Origins and Diversification of the Mycorrhizal Mutualists.</title>
        <authorList>
            <consortium name="DOE Joint Genome Institute"/>
            <consortium name="Mycorrhizal Genomics Consortium"/>
            <person name="Kohler A."/>
            <person name="Kuo A."/>
            <person name="Nagy L.G."/>
            <person name="Floudas D."/>
            <person name="Copeland A."/>
            <person name="Barry K.W."/>
            <person name="Cichocki N."/>
            <person name="Veneault-Fourrey C."/>
            <person name="LaButti K."/>
            <person name="Lindquist E.A."/>
            <person name="Lipzen A."/>
            <person name="Lundell T."/>
            <person name="Morin E."/>
            <person name="Murat C."/>
            <person name="Riley R."/>
            <person name="Ohm R."/>
            <person name="Sun H."/>
            <person name="Tunlid A."/>
            <person name="Henrissat B."/>
            <person name="Grigoriev I.V."/>
            <person name="Hibbett D.S."/>
            <person name="Martin F."/>
        </authorList>
    </citation>
    <scope>NUCLEOTIDE SEQUENCE [LARGE SCALE GENOMIC DNA]</scope>
    <source>
        <strain evidence="2">ATCC 200175</strain>
    </source>
</reference>
<name>A0A0C9TIH2_PAXIN</name>
<evidence type="ECO:0000313" key="2">
    <source>
        <dbReference type="Proteomes" id="UP000053647"/>
    </source>
</evidence>
<feature type="non-terminal residue" evidence="1">
    <location>
        <position position="102"/>
    </location>
</feature>
<dbReference type="AlphaFoldDB" id="A0A0C9TIH2"/>
<organism evidence="1 2">
    <name type="scientific">Paxillus involutus ATCC 200175</name>
    <dbReference type="NCBI Taxonomy" id="664439"/>
    <lineage>
        <taxon>Eukaryota</taxon>
        <taxon>Fungi</taxon>
        <taxon>Dikarya</taxon>
        <taxon>Basidiomycota</taxon>
        <taxon>Agaricomycotina</taxon>
        <taxon>Agaricomycetes</taxon>
        <taxon>Agaricomycetidae</taxon>
        <taxon>Boletales</taxon>
        <taxon>Paxilineae</taxon>
        <taxon>Paxillaceae</taxon>
        <taxon>Paxillus</taxon>
    </lineage>
</organism>
<sequence length="102" mass="11553">LHQLYQGMVKHLISWIRLAYGDAEIDARCKRLPPNHNIRVFMKGISGLNRVSGTEHDQICRFLLGVVIDIRLPGGASPTRLVRAVRGLLDFLYLAQYPCHSD</sequence>
<gene>
    <name evidence="1" type="ORF">PAXINDRAFT_29701</name>
</gene>
<accession>A0A0C9TIH2</accession>
<dbReference type="EMBL" id="KN820020">
    <property type="protein sequence ID" value="KIJ07096.1"/>
    <property type="molecule type" value="Genomic_DNA"/>
</dbReference>
<reference evidence="1 2" key="1">
    <citation type="submission" date="2014-06" db="EMBL/GenBank/DDBJ databases">
        <authorList>
            <consortium name="DOE Joint Genome Institute"/>
            <person name="Kuo A."/>
            <person name="Kohler A."/>
            <person name="Nagy L.G."/>
            <person name="Floudas D."/>
            <person name="Copeland A."/>
            <person name="Barry K.W."/>
            <person name="Cichocki N."/>
            <person name="Veneault-Fourrey C."/>
            <person name="LaButti K."/>
            <person name="Lindquist E.A."/>
            <person name="Lipzen A."/>
            <person name="Lundell T."/>
            <person name="Morin E."/>
            <person name="Murat C."/>
            <person name="Sun H."/>
            <person name="Tunlid A."/>
            <person name="Henrissat B."/>
            <person name="Grigoriev I.V."/>
            <person name="Hibbett D.S."/>
            <person name="Martin F."/>
            <person name="Nordberg H.P."/>
            <person name="Cantor M.N."/>
            <person name="Hua S.X."/>
        </authorList>
    </citation>
    <scope>NUCLEOTIDE SEQUENCE [LARGE SCALE GENOMIC DNA]</scope>
    <source>
        <strain evidence="1 2">ATCC 200175</strain>
    </source>
</reference>
<dbReference type="OrthoDB" id="3252362at2759"/>